<evidence type="ECO:0000313" key="3">
    <source>
        <dbReference type="Proteomes" id="UP001291623"/>
    </source>
</evidence>
<proteinExistence type="predicted"/>
<reference evidence="2" key="1">
    <citation type="submission" date="2023-12" db="EMBL/GenBank/DDBJ databases">
        <title>Genome assembly of Anisodus tanguticus.</title>
        <authorList>
            <person name="Wang Y.-J."/>
        </authorList>
    </citation>
    <scope>NUCLEOTIDE SEQUENCE</scope>
    <source>
        <strain evidence="2">KB-2021</strain>
        <tissue evidence="2">Leaf</tissue>
    </source>
</reference>
<sequence length="196" mass="21860">MVQLQNDSSLPSDPTQDRPVPPSTSDPTTPKAQTGFNPSRIATLWVCIGKPRSGVIARKPHNKPRAMSFNPEGKSPAVIGKGLDTLVIGIIRRKAMIKDLAAIYHAECLAYCQELLELQKKVEESLIDMKTAEDSRRETMRPPKHDAFLELFESDSLVPDSAMDSMHMLQTVLCGWNRHVESSFNRIAYSHTATLF</sequence>
<evidence type="ECO:0000313" key="2">
    <source>
        <dbReference type="EMBL" id="KAK4345247.1"/>
    </source>
</evidence>
<dbReference type="PANTHER" id="PTHR37242">
    <property type="entry name" value="OS09G0569450 PROTEIN"/>
    <property type="match status" value="1"/>
</dbReference>
<comment type="caution">
    <text evidence="2">The sequence shown here is derived from an EMBL/GenBank/DDBJ whole genome shotgun (WGS) entry which is preliminary data.</text>
</comment>
<protein>
    <submittedName>
        <fullName evidence="2">Uncharacterized protein</fullName>
    </submittedName>
</protein>
<feature type="region of interest" description="Disordered" evidence="1">
    <location>
        <begin position="1"/>
        <end position="36"/>
    </location>
</feature>
<dbReference type="EMBL" id="JAVYJV010000019">
    <property type="protein sequence ID" value="KAK4345247.1"/>
    <property type="molecule type" value="Genomic_DNA"/>
</dbReference>
<organism evidence="2 3">
    <name type="scientific">Anisodus tanguticus</name>
    <dbReference type="NCBI Taxonomy" id="243964"/>
    <lineage>
        <taxon>Eukaryota</taxon>
        <taxon>Viridiplantae</taxon>
        <taxon>Streptophyta</taxon>
        <taxon>Embryophyta</taxon>
        <taxon>Tracheophyta</taxon>
        <taxon>Spermatophyta</taxon>
        <taxon>Magnoliopsida</taxon>
        <taxon>eudicotyledons</taxon>
        <taxon>Gunneridae</taxon>
        <taxon>Pentapetalae</taxon>
        <taxon>asterids</taxon>
        <taxon>lamiids</taxon>
        <taxon>Solanales</taxon>
        <taxon>Solanaceae</taxon>
        <taxon>Solanoideae</taxon>
        <taxon>Hyoscyameae</taxon>
        <taxon>Anisodus</taxon>
    </lineage>
</organism>
<name>A0AAE1UVU2_9SOLA</name>
<gene>
    <name evidence="2" type="ORF">RND71_035423</name>
</gene>
<evidence type="ECO:0000256" key="1">
    <source>
        <dbReference type="SAM" id="MobiDB-lite"/>
    </source>
</evidence>
<keyword evidence="3" id="KW-1185">Reference proteome</keyword>
<dbReference type="AlphaFoldDB" id="A0AAE1UVU2"/>
<dbReference type="Proteomes" id="UP001291623">
    <property type="component" value="Unassembled WGS sequence"/>
</dbReference>
<feature type="compositionally biased region" description="Polar residues" evidence="1">
    <location>
        <begin position="1"/>
        <end position="14"/>
    </location>
</feature>
<dbReference type="PANTHER" id="PTHR37242:SF1">
    <property type="entry name" value="OS09G0569450 PROTEIN"/>
    <property type="match status" value="1"/>
</dbReference>
<accession>A0AAE1UVU2</accession>